<comment type="caution">
    <text evidence="1">The sequence shown here is derived from an EMBL/GenBank/DDBJ whole genome shotgun (WGS) entry which is preliminary data.</text>
</comment>
<name>A0A837IG60_9BACT</name>
<organism evidence="1 2">
    <name type="scientific">Candidatus Collierbacteria bacterium GW2011_GWB2_45_17</name>
    <dbReference type="NCBI Taxonomy" id="1618388"/>
    <lineage>
        <taxon>Bacteria</taxon>
        <taxon>Candidatus Collieribacteriota</taxon>
    </lineage>
</organism>
<evidence type="ECO:0000313" key="2">
    <source>
        <dbReference type="Proteomes" id="UP000034078"/>
    </source>
</evidence>
<dbReference type="EMBL" id="LCKO01000001">
    <property type="protein sequence ID" value="KKU01288.1"/>
    <property type="molecule type" value="Genomic_DNA"/>
</dbReference>
<gene>
    <name evidence="1" type="ORF">UX01_C0001G0132</name>
</gene>
<reference evidence="1 2" key="1">
    <citation type="journal article" date="2015" name="Nature">
        <title>rRNA introns, odd ribosomes, and small enigmatic genomes across a large radiation of phyla.</title>
        <authorList>
            <person name="Brown C.T."/>
            <person name="Hug L.A."/>
            <person name="Thomas B.C."/>
            <person name="Sharon I."/>
            <person name="Castelle C.J."/>
            <person name="Singh A."/>
            <person name="Wilkins M.J."/>
            <person name="Williams K.H."/>
            <person name="Banfield J.F."/>
        </authorList>
    </citation>
    <scope>NUCLEOTIDE SEQUENCE [LARGE SCALE GENOMIC DNA]</scope>
</reference>
<sequence length="327" mass="38064">MGGVYRHKKTRFGDETHTSYGYDSVDLLEEGLKEFLESGNDARRIVSCLIKTQISIELIFKEYLKGICPALILERIDDEGIQVIKIFSLEGKTTNRTKNNKQELRTANFVIILKRLNQFVDLSAIMDKLLELSKLRNEVVHHEININLDDINLLLAKDIFPFMYSFLEPLAQRPVHIASPKIVSLDVSLWKRLEKVTKSMIDLFEGNLMKKITFFEDKYERLTPGQIKEFSKTNVVLGPDDVDAFIEDCQCPSCKNDTLWLIIGIDYDWNPDGTLQFPYRYMKCPMCGLELQDDEIRYIQENPKSFFKTGKANRWSDIDHIFDQDRE</sequence>
<protein>
    <submittedName>
        <fullName evidence="1">Uncharacterized protein</fullName>
    </submittedName>
</protein>
<dbReference type="AlphaFoldDB" id="A0A837IG60"/>
<dbReference type="Proteomes" id="UP000034078">
    <property type="component" value="Unassembled WGS sequence"/>
</dbReference>
<evidence type="ECO:0000313" key="1">
    <source>
        <dbReference type="EMBL" id="KKU01288.1"/>
    </source>
</evidence>
<proteinExistence type="predicted"/>
<accession>A0A837IG60</accession>